<dbReference type="PANTHER" id="PTHR33678:SF1">
    <property type="entry name" value="BLL1576 PROTEIN"/>
    <property type="match status" value="1"/>
</dbReference>
<dbReference type="EMBL" id="LXQE01000173">
    <property type="protein sequence ID" value="RCJ31534.1"/>
    <property type="molecule type" value="Genomic_DNA"/>
</dbReference>
<evidence type="ECO:0000313" key="4">
    <source>
        <dbReference type="Proteomes" id="UP000252085"/>
    </source>
</evidence>
<dbReference type="Pfam" id="PF03050">
    <property type="entry name" value="DDE_Tnp_IS66"/>
    <property type="match status" value="1"/>
</dbReference>
<comment type="caution">
    <text evidence="3">The sequence shown here is derived from an EMBL/GenBank/DDBJ whole genome shotgun (WGS) entry which is preliminary data.</text>
</comment>
<evidence type="ECO:0000259" key="1">
    <source>
        <dbReference type="Pfam" id="PF03050"/>
    </source>
</evidence>
<proteinExistence type="predicted"/>
<reference evidence="4" key="2">
    <citation type="submission" date="2016-04" db="EMBL/GenBank/DDBJ databases">
        <authorList>
            <person name="Tabuchi Yagui T.R."/>
        </authorList>
    </citation>
    <scope>NUCLEOTIDE SEQUENCE [LARGE SCALE GENOMIC DNA]</scope>
</reference>
<dbReference type="EMBL" id="LXQE01000005">
    <property type="protein sequence ID" value="RCJ42585.1"/>
    <property type="molecule type" value="Genomic_DNA"/>
</dbReference>
<sequence length="93" mass="10362">MLLRLQNFRGDVLRFLTEPDVPFTNNQAERDLRMMKCKQKISGGFGSFDFAVSFANIRSFLSTASKHGLNLLEVITDALEGNVSVFLSSITTS</sequence>
<name>A0A367S1E8_NOSPU</name>
<evidence type="ECO:0000313" key="3">
    <source>
        <dbReference type="EMBL" id="RCJ42585.1"/>
    </source>
</evidence>
<reference evidence="3 4" key="1">
    <citation type="submission" date="2016-04" db="EMBL/GenBank/DDBJ databases">
        <authorList>
            <person name="Evans L.H."/>
            <person name="Alamgir A."/>
            <person name="Owens N."/>
            <person name="Weber N.D."/>
            <person name="Virtaneva K."/>
            <person name="Barbian K."/>
            <person name="Babar A."/>
            <person name="Rosenke K."/>
        </authorList>
    </citation>
    <scope>NUCLEOTIDE SEQUENCE [LARGE SCALE GENOMIC DNA]</scope>
    <source>
        <strain evidence="3">NIES-2108</strain>
    </source>
</reference>
<dbReference type="PANTHER" id="PTHR33678">
    <property type="entry name" value="BLL1576 PROTEIN"/>
    <property type="match status" value="1"/>
</dbReference>
<gene>
    <name evidence="2" type="ORF">A6769_30270</name>
    <name evidence="3" type="ORF">A6769_37080</name>
</gene>
<dbReference type="InterPro" id="IPR004291">
    <property type="entry name" value="Transposase_IS66_central"/>
</dbReference>
<dbReference type="Proteomes" id="UP000252085">
    <property type="component" value="Unassembled WGS sequence"/>
</dbReference>
<dbReference type="AlphaFoldDB" id="A0A367S1E8"/>
<organism evidence="3 4">
    <name type="scientific">Nostoc punctiforme NIES-2108</name>
    <dbReference type="NCBI Taxonomy" id="1356359"/>
    <lineage>
        <taxon>Bacteria</taxon>
        <taxon>Bacillati</taxon>
        <taxon>Cyanobacteriota</taxon>
        <taxon>Cyanophyceae</taxon>
        <taxon>Nostocales</taxon>
        <taxon>Nostocaceae</taxon>
        <taxon>Nostoc</taxon>
    </lineage>
</organism>
<dbReference type="InterPro" id="IPR052344">
    <property type="entry name" value="Transposase-related"/>
</dbReference>
<evidence type="ECO:0000313" key="2">
    <source>
        <dbReference type="EMBL" id="RCJ31534.1"/>
    </source>
</evidence>
<accession>A0A367S1E8</accession>
<protein>
    <recommendedName>
        <fullName evidence="1">Transposase IS66 central domain-containing protein</fullName>
    </recommendedName>
</protein>
<feature type="domain" description="Transposase IS66 central" evidence="1">
    <location>
        <begin position="4"/>
        <end position="50"/>
    </location>
</feature>